<sequence>MEENVDKRRSNGIHLIASDKNDTFQYHGFSKLVINQMTSFLSVEPINEEFKPIFAIFKWTFVAQKNILFVFAEHKFQDFMLVFNTEIRCKKVYDLIYRKRVCILFVNYYYE</sequence>
<accession>A0A914QK81</accession>
<evidence type="ECO:0000313" key="2">
    <source>
        <dbReference type="WBParaSite" id="PDA_v2.g3930.t1"/>
    </source>
</evidence>
<dbReference type="AlphaFoldDB" id="A0A914QK81"/>
<keyword evidence="1" id="KW-1185">Reference proteome</keyword>
<organism evidence="1 2">
    <name type="scientific">Panagrolaimus davidi</name>
    <dbReference type="NCBI Taxonomy" id="227884"/>
    <lineage>
        <taxon>Eukaryota</taxon>
        <taxon>Metazoa</taxon>
        <taxon>Ecdysozoa</taxon>
        <taxon>Nematoda</taxon>
        <taxon>Chromadorea</taxon>
        <taxon>Rhabditida</taxon>
        <taxon>Tylenchina</taxon>
        <taxon>Panagrolaimomorpha</taxon>
        <taxon>Panagrolaimoidea</taxon>
        <taxon>Panagrolaimidae</taxon>
        <taxon>Panagrolaimus</taxon>
    </lineage>
</organism>
<proteinExistence type="predicted"/>
<reference evidence="2" key="1">
    <citation type="submission" date="2022-11" db="UniProtKB">
        <authorList>
            <consortium name="WormBaseParasite"/>
        </authorList>
    </citation>
    <scope>IDENTIFICATION</scope>
</reference>
<protein>
    <submittedName>
        <fullName evidence="2">Uncharacterized protein</fullName>
    </submittedName>
</protein>
<dbReference type="Proteomes" id="UP000887578">
    <property type="component" value="Unplaced"/>
</dbReference>
<dbReference type="WBParaSite" id="PDA_v2.g3930.t1">
    <property type="protein sequence ID" value="PDA_v2.g3930.t1"/>
    <property type="gene ID" value="PDA_v2.g3930"/>
</dbReference>
<name>A0A914QK81_9BILA</name>
<evidence type="ECO:0000313" key="1">
    <source>
        <dbReference type="Proteomes" id="UP000887578"/>
    </source>
</evidence>